<gene>
    <name evidence="1" type="ORF">PoB_002323800</name>
</gene>
<keyword evidence="2" id="KW-1185">Reference proteome</keyword>
<accession>A0AAV3ZQ96</accession>
<protein>
    <submittedName>
        <fullName evidence="1">Uncharacterized protein</fullName>
    </submittedName>
</protein>
<sequence length="223" mass="24963">MVADMLTNQIAAREMISRPNHSPDAVYFTKENKAKIIHLPTALPHSTTLCRLPVPTRVQVLPAVGGELRALLAQPHIARRCGFEPSHPRSGLREGLKVRDHLPVNDYTQKTKSGFYFRSASKDFPILVKPTKATVRSQCLRQAMARVYRIVDGMGSCASFHGVLITYLWICLPRLRVITVSRRFPPTCSLTRRFAQNARAFRASTVNGNVLNKVENPNLFTAS</sequence>
<dbReference type="Proteomes" id="UP000735302">
    <property type="component" value="Unassembled WGS sequence"/>
</dbReference>
<name>A0AAV3ZQ96_9GAST</name>
<proteinExistence type="predicted"/>
<dbReference type="AlphaFoldDB" id="A0AAV3ZQ96"/>
<organism evidence="1 2">
    <name type="scientific">Plakobranchus ocellatus</name>
    <dbReference type="NCBI Taxonomy" id="259542"/>
    <lineage>
        <taxon>Eukaryota</taxon>
        <taxon>Metazoa</taxon>
        <taxon>Spiralia</taxon>
        <taxon>Lophotrochozoa</taxon>
        <taxon>Mollusca</taxon>
        <taxon>Gastropoda</taxon>
        <taxon>Heterobranchia</taxon>
        <taxon>Euthyneura</taxon>
        <taxon>Panpulmonata</taxon>
        <taxon>Sacoglossa</taxon>
        <taxon>Placobranchoidea</taxon>
        <taxon>Plakobranchidae</taxon>
        <taxon>Plakobranchus</taxon>
    </lineage>
</organism>
<comment type="caution">
    <text evidence="1">The sequence shown here is derived from an EMBL/GenBank/DDBJ whole genome shotgun (WGS) entry which is preliminary data.</text>
</comment>
<evidence type="ECO:0000313" key="1">
    <source>
        <dbReference type="EMBL" id="GFN96732.1"/>
    </source>
</evidence>
<reference evidence="1 2" key="1">
    <citation type="journal article" date="2021" name="Elife">
        <title>Chloroplast acquisition without the gene transfer in kleptoplastic sea slugs, Plakobranchus ocellatus.</title>
        <authorList>
            <person name="Maeda T."/>
            <person name="Takahashi S."/>
            <person name="Yoshida T."/>
            <person name="Shimamura S."/>
            <person name="Takaki Y."/>
            <person name="Nagai Y."/>
            <person name="Toyoda A."/>
            <person name="Suzuki Y."/>
            <person name="Arimoto A."/>
            <person name="Ishii H."/>
            <person name="Satoh N."/>
            <person name="Nishiyama T."/>
            <person name="Hasebe M."/>
            <person name="Maruyama T."/>
            <person name="Minagawa J."/>
            <person name="Obokata J."/>
            <person name="Shigenobu S."/>
        </authorList>
    </citation>
    <scope>NUCLEOTIDE SEQUENCE [LARGE SCALE GENOMIC DNA]</scope>
</reference>
<dbReference type="EMBL" id="BLXT01002699">
    <property type="protein sequence ID" value="GFN96732.1"/>
    <property type="molecule type" value="Genomic_DNA"/>
</dbReference>
<evidence type="ECO:0000313" key="2">
    <source>
        <dbReference type="Proteomes" id="UP000735302"/>
    </source>
</evidence>